<organism evidence="3 4">
    <name type="scientific">Rhodospirillum rubrum (strain ATCC 11170 / ATH 1.1.1 / DSM 467 / LMG 4362 / NCIMB 8255 / S1)</name>
    <dbReference type="NCBI Taxonomy" id="269796"/>
    <lineage>
        <taxon>Bacteria</taxon>
        <taxon>Pseudomonadati</taxon>
        <taxon>Pseudomonadota</taxon>
        <taxon>Alphaproteobacteria</taxon>
        <taxon>Rhodospirillales</taxon>
        <taxon>Rhodospirillaceae</taxon>
        <taxon>Rhodospirillum</taxon>
    </lineage>
</organism>
<dbReference type="Pfam" id="PF10503">
    <property type="entry name" value="Esterase_PHB"/>
    <property type="match status" value="1"/>
</dbReference>
<dbReference type="KEGG" id="rru:Rru_A1969"/>
<dbReference type="GO" id="GO:0005576">
    <property type="term" value="C:extracellular region"/>
    <property type="evidence" value="ECO:0007669"/>
    <property type="project" value="InterPro"/>
</dbReference>
<dbReference type="eggNOG" id="COG3509">
    <property type="taxonomic scope" value="Bacteria"/>
</dbReference>
<protein>
    <submittedName>
        <fullName evidence="3">Esterase, PHB depolymerase</fullName>
        <ecNumber evidence="3">3.1.1.73</ecNumber>
    </submittedName>
</protein>
<accession>Q2RSX6</accession>
<keyword evidence="2 3" id="KW-0378">Hydrolase</keyword>
<keyword evidence="4" id="KW-1185">Reference proteome</keyword>
<dbReference type="EC" id="3.1.1.73" evidence="3"/>
<dbReference type="RefSeq" id="WP_011389722.1">
    <property type="nucleotide sequence ID" value="NC_007643.1"/>
</dbReference>
<dbReference type="PANTHER" id="PTHR43037">
    <property type="entry name" value="UNNAMED PRODUCT-RELATED"/>
    <property type="match status" value="1"/>
</dbReference>
<dbReference type="GO" id="GO:0030600">
    <property type="term" value="F:feruloyl esterase activity"/>
    <property type="evidence" value="ECO:0007669"/>
    <property type="project" value="UniProtKB-EC"/>
</dbReference>
<sequence length="373" mass="38614">MKNPFAHGSLPPIPLPDLTEATRLTRSGRLGEATALIGRLLGRGQPEATPPFEPSPLTPPTIDGEAIEITPRPGGAPRPQAPPAGRGAFLALTHRGPAGTRDYKLFVPPGSGDSSLPLILMLHGCTQDPDDFAAGTGMNKLAEEAGCLVAYPRQPASANPSKCWNWFNDENQHRGQGEAALLAELTRAIIGERRVDPARVYVAGLSAGGAAAAILAVTYPDLFAAVGVHSGLACGAARDMASAFAAMRQGGATVRPAPSAIPAIVFHGDRDTTVHPGNGDSLVSQFTADRSGLRETSQTGRAPGGHGYRRTLHSAADGTVLCEQWTIQGGGHAWSGGQPAGSFTDPRGPDASAEMLRFFLAQCHPGLGAKAPC</sequence>
<dbReference type="PhylomeDB" id="Q2RSX6"/>
<dbReference type="SUPFAM" id="SSF53474">
    <property type="entry name" value="alpha/beta-Hydrolases"/>
    <property type="match status" value="1"/>
</dbReference>
<dbReference type="AlphaFoldDB" id="Q2RSX6"/>
<dbReference type="EnsemblBacteria" id="ABC22769">
    <property type="protein sequence ID" value="ABC22769"/>
    <property type="gene ID" value="Rru_A1969"/>
</dbReference>
<dbReference type="EMBL" id="CP000230">
    <property type="protein sequence ID" value="ABC22769.1"/>
    <property type="molecule type" value="Genomic_DNA"/>
</dbReference>
<dbReference type="STRING" id="269796.Rru_A1969"/>
<evidence type="ECO:0000313" key="3">
    <source>
        <dbReference type="EMBL" id="ABC22769.1"/>
    </source>
</evidence>
<keyword evidence="1" id="KW-0732">Signal</keyword>
<dbReference type="InterPro" id="IPR050955">
    <property type="entry name" value="Plant_Biomass_Hydrol_Est"/>
</dbReference>
<name>Q2RSX6_RHORT</name>
<evidence type="ECO:0000256" key="1">
    <source>
        <dbReference type="ARBA" id="ARBA00022729"/>
    </source>
</evidence>
<reference evidence="3 4" key="1">
    <citation type="journal article" date="2011" name="Stand. Genomic Sci.">
        <title>Complete genome sequence of Rhodospirillum rubrum type strain (S1).</title>
        <authorList>
            <person name="Munk A.C."/>
            <person name="Copeland A."/>
            <person name="Lucas S."/>
            <person name="Lapidus A."/>
            <person name="Del Rio T.G."/>
            <person name="Barry K."/>
            <person name="Detter J.C."/>
            <person name="Hammon N."/>
            <person name="Israni S."/>
            <person name="Pitluck S."/>
            <person name="Brettin T."/>
            <person name="Bruce D."/>
            <person name="Han C."/>
            <person name="Tapia R."/>
            <person name="Gilna P."/>
            <person name="Schmutz J."/>
            <person name="Larimer F."/>
            <person name="Land M."/>
            <person name="Kyrpides N.C."/>
            <person name="Mavromatis K."/>
            <person name="Richardson P."/>
            <person name="Rohde M."/>
            <person name="Goker M."/>
            <person name="Klenk H.P."/>
            <person name="Zhang Y."/>
            <person name="Roberts G.P."/>
            <person name="Reslewic S."/>
            <person name="Schwartz D.C."/>
        </authorList>
    </citation>
    <scope>NUCLEOTIDE SEQUENCE [LARGE SCALE GENOMIC DNA]</scope>
    <source>
        <strain evidence="4">ATCC 11170 / ATH 1.1.1 / DSM 467 / LMG 4362 / NCIMB 8255 / S1</strain>
    </source>
</reference>
<evidence type="ECO:0000256" key="2">
    <source>
        <dbReference type="ARBA" id="ARBA00022801"/>
    </source>
</evidence>
<gene>
    <name evidence="3" type="ordered locus">Rru_A1969</name>
</gene>
<dbReference type="Gene3D" id="3.40.50.1820">
    <property type="entry name" value="alpha/beta hydrolase"/>
    <property type="match status" value="1"/>
</dbReference>
<dbReference type="InterPro" id="IPR029058">
    <property type="entry name" value="AB_hydrolase_fold"/>
</dbReference>
<dbReference type="PATRIC" id="fig|269796.9.peg.2053"/>
<evidence type="ECO:0000313" key="4">
    <source>
        <dbReference type="Proteomes" id="UP000001929"/>
    </source>
</evidence>
<dbReference type="PANTHER" id="PTHR43037:SF1">
    <property type="entry name" value="BLL1128 PROTEIN"/>
    <property type="match status" value="1"/>
</dbReference>
<dbReference type="NCBIfam" id="TIGR01840">
    <property type="entry name" value="esterase_phb"/>
    <property type="match status" value="1"/>
</dbReference>
<proteinExistence type="predicted"/>
<dbReference type="ESTHER" id="rhort-q2rsx6">
    <property type="family name" value="Esterase_phb"/>
</dbReference>
<dbReference type="HOGENOM" id="CLU_027551_0_3_5"/>
<dbReference type="Proteomes" id="UP000001929">
    <property type="component" value="Chromosome"/>
</dbReference>
<dbReference type="InterPro" id="IPR010126">
    <property type="entry name" value="Esterase_phb"/>
</dbReference>